<reference evidence="1 2" key="1">
    <citation type="submission" date="2020-06" db="EMBL/GenBank/DDBJ databases">
        <title>Genomic analysis of Salicibibacter sp. NKC5-3.</title>
        <authorList>
            <person name="Oh Y.J."/>
        </authorList>
    </citation>
    <scope>NUCLEOTIDE SEQUENCE [LARGE SCALE GENOMIC DNA]</scope>
    <source>
        <strain evidence="1 2">NKC5-3</strain>
    </source>
</reference>
<proteinExistence type="predicted"/>
<dbReference type="Proteomes" id="UP000595823">
    <property type="component" value="Chromosome"/>
</dbReference>
<name>A0A7T6Z662_9BACI</name>
<protein>
    <submittedName>
        <fullName evidence="1">Uncharacterized protein</fullName>
    </submittedName>
</protein>
<accession>A0A7T6Z662</accession>
<keyword evidence="2" id="KW-1185">Reference proteome</keyword>
<evidence type="ECO:0000313" key="2">
    <source>
        <dbReference type="Proteomes" id="UP000595823"/>
    </source>
</evidence>
<evidence type="ECO:0000313" key="1">
    <source>
        <dbReference type="EMBL" id="QQK77526.1"/>
    </source>
</evidence>
<organism evidence="1 2">
    <name type="scientific">Salicibibacter cibarius</name>
    <dbReference type="NCBI Taxonomy" id="2743000"/>
    <lineage>
        <taxon>Bacteria</taxon>
        <taxon>Bacillati</taxon>
        <taxon>Bacillota</taxon>
        <taxon>Bacilli</taxon>
        <taxon>Bacillales</taxon>
        <taxon>Bacillaceae</taxon>
        <taxon>Salicibibacter</taxon>
    </lineage>
</organism>
<gene>
    <name evidence="1" type="ORF">HUG15_19365</name>
</gene>
<sequence>MLVGQKTDEKTSRCRWVGGLSLEGNKVQTNFLTCISATKAFRHQSLAKANFSNQCCVSFYGQAGSYIFEDTVMNPIVLRLNGNRLLMEREGRLMCGGWIMNNFSRIDCIYAIQLVCEELGETTIDQDTYEHFRNMVQESEIIASLFPDISKIKEKCGCFERAMQESMLTSAEKG</sequence>
<dbReference type="AlphaFoldDB" id="A0A7T6Z662"/>
<dbReference type="KEGG" id="scia:HUG15_19365"/>
<dbReference type="EMBL" id="CP054705">
    <property type="protein sequence ID" value="QQK77526.1"/>
    <property type="molecule type" value="Genomic_DNA"/>
</dbReference>